<sequence>MVIVDMLPQHWAEVKQIYLDGIATGQATFNTDAPSWEEWDKSHLPTCRFVALDGEKVCGWAALSPVSSRCVYQGVAEESVYIAQDCRGKGLGSQLLSHLILETEKAGFWTLQAGIFPENEASVKLHEKLGFRIVGTRERLAKHYGVWRDVYLLERRSTVVGMD</sequence>
<evidence type="ECO:0000259" key="3">
    <source>
        <dbReference type="PROSITE" id="PS51186"/>
    </source>
</evidence>
<reference evidence="5" key="1">
    <citation type="journal article" date="2019" name="Int. J. Syst. Evol. Microbiol.">
        <title>The Global Catalogue of Microorganisms (GCM) 10K type strain sequencing project: providing services to taxonomists for standard genome sequencing and annotation.</title>
        <authorList>
            <consortium name="The Broad Institute Genomics Platform"/>
            <consortium name="The Broad Institute Genome Sequencing Center for Infectious Disease"/>
            <person name="Wu L."/>
            <person name="Ma J."/>
        </authorList>
    </citation>
    <scope>NUCLEOTIDE SEQUENCE [LARGE SCALE GENOMIC DNA]</scope>
    <source>
        <strain evidence="5">JCM 17917</strain>
    </source>
</reference>
<protein>
    <submittedName>
        <fullName evidence="4">GNAT family N-acetyltransferase</fullName>
    </submittedName>
</protein>
<dbReference type="CDD" id="cd04301">
    <property type="entry name" value="NAT_SF"/>
    <property type="match status" value="1"/>
</dbReference>
<evidence type="ECO:0000313" key="5">
    <source>
        <dbReference type="Proteomes" id="UP001501844"/>
    </source>
</evidence>
<proteinExistence type="predicted"/>
<keyword evidence="5" id="KW-1185">Reference proteome</keyword>
<feature type="domain" description="N-acetyltransferase" evidence="3">
    <location>
        <begin position="1"/>
        <end position="157"/>
    </location>
</feature>
<evidence type="ECO:0000256" key="1">
    <source>
        <dbReference type="ARBA" id="ARBA00022679"/>
    </source>
</evidence>
<accession>A0ABP8FJ97</accession>
<dbReference type="PROSITE" id="PS51186">
    <property type="entry name" value="GNAT"/>
    <property type="match status" value="1"/>
</dbReference>
<dbReference type="Pfam" id="PF00583">
    <property type="entry name" value="Acetyltransf_1"/>
    <property type="match status" value="1"/>
</dbReference>
<dbReference type="PANTHER" id="PTHR43072:SF23">
    <property type="entry name" value="UPF0039 PROTEIN C11D3.02C"/>
    <property type="match status" value="1"/>
</dbReference>
<dbReference type="Proteomes" id="UP001501844">
    <property type="component" value="Unassembled WGS sequence"/>
</dbReference>
<keyword evidence="1" id="KW-0808">Transferase</keyword>
<organism evidence="4 5">
    <name type="scientific">Nibribacter koreensis</name>
    <dbReference type="NCBI Taxonomy" id="1084519"/>
    <lineage>
        <taxon>Bacteria</taxon>
        <taxon>Pseudomonadati</taxon>
        <taxon>Bacteroidota</taxon>
        <taxon>Cytophagia</taxon>
        <taxon>Cytophagales</taxon>
        <taxon>Hymenobacteraceae</taxon>
        <taxon>Nibribacter</taxon>
    </lineage>
</organism>
<dbReference type="InterPro" id="IPR016181">
    <property type="entry name" value="Acyl_CoA_acyltransferase"/>
</dbReference>
<evidence type="ECO:0000256" key="2">
    <source>
        <dbReference type="ARBA" id="ARBA00023315"/>
    </source>
</evidence>
<dbReference type="Gene3D" id="3.40.630.30">
    <property type="match status" value="1"/>
</dbReference>
<dbReference type="PANTHER" id="PTHR43072">
    <property type="entry name" value="N-ACETYLTRANSFERASE"/>
    <property type="match status" value="1"/>
</dbReference>
<evidence type="ECO:0000313" key="4">
    <source>
        <dbReference type="EMBL" id="GAA4304842.1"/>
    </source>
</evidence>
<dbReference type="RefSeq" id="WP_345164935.1">
    <property type="nucleotide sequence ID" value="NZ_BAABGX010000002.1"/>
</dbReference>
<dbReference type="InterPro" id="IPR000182">
    <property type="entry name" value="GNAT_dom"/>
</dbReference>
<gene>
    <name evidence="4" type="ORF">GCM10023183_18430</name>
</gene>
<name>A0ABP8FJ97_9BACT</name>
<comment type="caution">
    <text evidence="4">The sequence shown here is derived from an EMBL/GenBank/DDBJ whole genome shotgun (WGS) entry which is preliminary data.</text>
</comment>
<dbReference type="SUPFAM" id="SSF55729">
    <property type="entry name" value="Acyl-CoA N-acyltransferases (Nat)"/>
    <property type="match status" value="1"/>
</dbReference>
<dbReference type="EMBL" id="BAABGX010000002">
    <property type="protein sequence ID" value="GAA4304842.1"/>
    <property type="molecule type" value="Genomic_DNA"/>
</dbReference>
<keyword evidence="2" id="KW-0012">Acyltransferase</keyword>